<comment type="similarity">
    <text evidence="4">Belongs to the arginase family.</text>
</comment>
<comment type="caution">
    <text evidence="5">The sequence shown here is derived from an EMBL/GenBank/DDBJ whole genome shotgun (WGS) entry which is preliminary data.</text>
</comment>
<dbReference type="PRINTS" id="PR00116">
    <property type="entry name" value="ARGINASE"/>
</dbReference>
<evidence type="ECO:0000313" key="5">
    <source>
        <dbReference type="EMBL" id="EXL01241.1"/>
    </source>
</evidence>
<sequence length="117" mass="12334">MEELGHDVQDMGTVMPGPLPSVVHGNQVLKALPQVSAWTDANADAAYVASKDAMPIFLGSDHSISAGTLSGIARRANELGRPLFVLWLDAHPDFHTLDSTTSGNLHGVPLAYASNCV</sequence>
<dbReference type="GO" id="GO:0004053">
    <property type="term" value="F:arginase activity"/>
    <property type="evidence" value="ECO:0007669"/>
    <property type="project" value="TreeGrafter"/>
</dbReference>
<evidence type="ECO:0000256" key="3">
    <source>
        <dbReference type="ARBA" id="ARBA00023211"/>
    </source>
</evidence>
<dbReference type="InterPro" id="IPR023696">
    <property type="entry name" value="Ureohydrolase_dom_sf"/>
</dbReference>
<proteinExistence type="inferred from homology"/>
<keyword evidence="2" id="KW-0378">Hydrolase</keyword>
<dbReference type="HOGENOM" id="CLU_2079860_0_0_5"/>
<dbReference type="GO" id="GO:0005737">
    <property type="term" value="C:cytoplasm"/>
    <property type="evidence" value="ECO:0007669"/>
    <property type="project" value="TreeGrafter"/>
</dbReference>
<keyword evidence="3" id="KW-0464">Manganese</keyword>
<dbReference type="InterPro" id="IPR006035">
    <property type="entry name" value="Ureohydrolase"/>
</dbReference>
<protein>
    <submittedName>
        <fullName evidence="5">Arginase</fullName>
    </submittedName>
</protein>
<dbReference type="PANTHER" id="PTHR43782">
    <property type="entry name" value="ARGINASE"/>
    <property type="match status" value="1"/>
</dbReference>
<evidence type="ECO:0000256" key="4">
    <source>
        <dbReference type="PROSITE-ProRule" id="PRU00742"/>
    </source>
</evidence>
<gene>
    <name evidence="5" type="ORF">BG36_21670</name>
</gene>
<dbReference type="Proteomes" id="UP000019849">
    <property type="component" value="Unassembled WGS sequence"/>
</dbReference>
<dbReference type="GO" id="GO:0030145">
    <property type="term" value="F:manganese ion binding"/>
    <property type="evidence" value="ECO:0007669"/>
    <property type="project" value="TreeGrafter"/>
</dbReference>
<dbReference type="Pfam" id="PF00491">
    <property type="entry name" value="Arginase"/>
    <property type="match status" value="1"/>
</dbReference>
<dbReference type="Gene3D" id="3.40.800.10">
    <property type="entry name" value="Ureohydrolase domain"/>
    <property type="match status" value="1"/>
</dbReference>
<dbReference type="SUPFAM" id="SSF52768">
    <property type="entry name" value="Arginase/deacetylase"/>
    <property type="match status" value="1"/>
</dbReference>
<keyword evidence="1" id="KW-0479">Metal-binding</keyword>
<dbReference type="PROSITE" id="PS51409">
    <property type="entry name" value="ARGINASE_2"/>
    <property type="match status" value="1"/>
</dbReference>
<name>A0A011U521_9HYPH</name>
<organism evidence="5 6">
    <name type="scientific">Aquamicrobium defluvii</name>
    <dbReference type="NCBI Taxonomy" id="69279"/>
    <lineage>
        <taxon>Bacteria</taxon>
        <taxon>Pseudomonadati</taxon>
        <taxon>Pseudomonadota</taxon>
        <taxon>Alphaproteobacteria</taxon>
        <taxon>Hyphomicrobiales</taxon>
        <taxon>Phyllobacteriaceae</taxon>
        <taxon>Aquamicrobium</taxon>
    </lineage>
</organism>
<evidence type="ECO:0000313" key="6">
    <source>
        <dbReference type="Proteomes" id="UP000019849"/>
    </source>
</evidence>
<dbReference type="eggNOG" id="COG0010">
    <property type="taxonomic scope" value="Bacteria"/>
</dbReference>
<evidence type="ECO:0000256" key="1">
    <source>
        <dbReference type="ARBA" id="ARBA00022723"/>
    </source>
</evidence>
<dbReference type="EMBL" id="JENY01000061">
    <property type="protein sequence ID" value="EXL01241.1"/>
    <property type="molecule type" value="Genomic_DNA"/>
</dbReference>
<reference evidence="5 6" key="1">
    <citation type="submission" date="2014-02" db="EMBL/GenBank/DDBJ databases">
        <title>Aquamicrobium defluvii Genome sequencing.</title>
        <authorList>
            <person name="Wang X."/>
        </authorList>
    </citation>
    <scope>NUCLEOTIDE SEQUENCE [LARGE SCALE GENOMIC DNA]</scope>
    <source>
        <strain evidence="5 6">W13Z1</strain>
    </source>
</reference>
<evidence type="ECO:0000256" key="2">
    <source>
        <dbReference type="ARBA" id="ARBA00022801"/>
    </source>
</evidence>
<accession>A0A011U521</accession>
<dbReference type="AlphaFoldDB" id="A0A011U521"/>
<dbReference type="STRING" id="69279.BG36_21670"/>
<dbReference type="PANTHER" id="PTHR43782:SF3">
    <property type="entry name" value="ARGINASE"/>
    <property type="match status" value="1"/>
</dbReference>